<evidence type="ECO:0000256" key="1">
    <source>
        <dbReference type="SAM" id="MobiDB-lite"/>
    </source>
</evidence>
<gene>
    <name evidence="2" type="ORF">CHS0354_016547</name>
</gene>
<comment type="caution">
    <text evidence="2">The sequence shown here is derived from an EMBL/GenBank/DDBJ whole genome shotgun (WGS) entry which is preliminary data.</text>
</comment>
<proteinExistence type="predicted"/>
<organism evidence="2 3">
    <name type="scientific">Potamilus streckersoni</name>
    <dbReference type="NCBI Taxonomy" id="2493646"/>
    <lineage>
        <taxon>Eukaryota</taxon>
        <taxon>Metazoa</taxon>
        <taxon>Spiralia</taxon>
        <taxon>Lophotrochozoa</taxon>
        <taxon>Mollusca</taxon>
        <taxon>Bivalvia</taxon>
        <taxon>Autobranchia</taxon>
        <taxon>Heteroconchia</taxon>
        <taxon>Palaeoheterodonta</taxon>
        <taxon>Unionida</taxon>
        <taxon>Unionoidea</taxon>
        <taxon>Unionidae</taxon>
        <taxon>Ambleminae</taxon>
        <taxon>Lampsilini</taxon>
        <taxon>Potamilus</taxon>
    </lineage>
</organism>
<evidence type="ECO:0000313" key="2">
    <source>
        <dbReference type="EMBL" id="KAK3612162.1"/>
    </source>
</evidence>
<dbReference type="Proteomes" id="UP001195483">
    <property type="component" value="Unassembled WGS sequence"/>
</dbReference>
<name>A0AAE0TKU2_9BIVA</name>
<accession>A0AAE0TKU2</accession>
<reference evidence="2" key="3">
    <citation type="submission" date="2023-05" db="EMBL/GenBank/DDBJ databases">
        <authorList>
            <person name="Smith C.H."/>
        </authorList>
    </citation>
    <scope>NUCLEOTIDE SEQUENCE</scope>
    <source>
        <strain evidence="2">CHS0354</strain>
        <tissue evidence="2">Mantle</tissue>
    </source>
</reference>
<reference evidence="2" key="1">
    <citation type="journal article" date="2021" name="Genome Biol. Evol.">
        <title>A High-Quality Reference Genome for a Parasitic Bivalve with Doubly Uniparental Inheritance (Bivalvia: Unionida).</title>
        <authorList>
            <person name="Smith C.H."/>
        </authorList>
    </citation>
    <scope>NUCLEOTIDE SEQUENCE</scope>
    <source>
        <strain evidence="2">CHS0354</strain>
    </source>
</reference>
<feature type="region of interest" description="Disordered" evidence="1">
    <location>
        <begin position="150"/>
        <end position="169"/>
    </location>
</feature>
<evidence type="ECO:0000313" key="3">
    <source>
        <dbReference type="Proteomes" id="UP001195483"/>
    </source>
</evidence>
<dbReference type="EMBL" id="JAEAOA010001023">
    <property type="protein sequence ID" value="KAK3612162.1"/>
    <property type="molecule type" value="Genomic_DNA"/>
</dbReference>
<sequence length="169" mass="19559">MVYCRKGSAPTLLNDLDEFQRRDYDKLVFALNTRDGSVNTTEMYRAQLQTRVRDRYESLPELAQSIKKLIMRQAYPGAISSITDIHSFDHFIDDIAESLSDPKGESVNEITCGLLHKEFVSFKQEMGNLVKEIRNVANPNKLNKQFYRDRNNSKSKSRRLSGKQYLEMA</sequence>
<reference evidence="2" key="2">
    <citation type="journal article" date="2021" name="Genome Biol. Evol.">
        <title>Developing a high-quality reference genome for a parasitic bivalve with doubly uniparental inheritance (Bivalvia: Unionida).</title>
        <authorList>
            <person name="Smith C.H."/>
        </authorList>
    </citation>
    <scope>NUCLEOTIDE SEQUENCE</scope>
    <source>
        <strain evidence="2">CHS0354</strain>
        <tissue evidence="2">Mantle</tissue>
    </source>
</reference>
<dbReference type="AlphaFoldDB" id="A0AAE0TKU2"/>
<keyword evidence="3" id="KW-1185">Reference proteome</keyword>
<protein>
    <submittedName>
        <fullName evidence="2">Uncharacterized protein</fullName>
    </submittedName>
</protein>